<feature type="domain" description="SnoaL-like" evidence="1">
    <location>
        <begin position="3"/>
        <end position="122"/>
    </location>
</feature>
<organism evidence="2 3">
    <name type="scientific">Streptomyces hainanensis</name>
    <dbReference type="NCBI Taxonomy" id="402648"/>
    <lineage>
        <taxon>Bacteria</taxon>
        <taxon>Bacillati</taxon>
        <taxon>Actinomycetota</taxon>
        <taxon>Actinomycetes</taxon>
        <taxon>Kitasatosporales</taxon>
        <taxon>Streptomycetaceae</taxon>
        <taxon>Streptomyces</taxon>
    </lineage>
</organism>
<dbReference type="Gene3D" id="3.10.450.50">
    <property type="match status" value="1"/>
</dbReference>
<gene>
    <name evidence="2" type="ORF">E1283_00770</name>
</gene>
<evidence type="ECO:0000313" key="2">
    <source>
        <dbReference type="EMBL" id="TDC80267.1"/>
    </source>
</evidence>
<keyword evidence="3" id="KW-1185">Reference proteome</keyword>
<reference evidence="2 3" key="1">
    <citation type="submission" date="2019-03" db="EMBL/GenBank/DDBJ databases">
        <title>Draft genome sequences of novel Actinobacteria.</title>
        <authorList>
            <person name="Sahin N."/>
            <person name="Ay H."/>
            <person name="Saygin H."/>
        </authorList>
    </citation>
    <scope>NUCLEOTIDE SEQUENCE [LARGE SCALE GENOMIC DNA]</scope>
    <source>
        <strain evidence="2 3">DSM 41900</strain>
    </source>
</reference>
<dbReference type="AlphaFoldDB" id="A0A4R4TQ08"/>
<dbReference type="Proteomes" id="UP000295345">
    <property type="component" value="Unassembled WGS sequence"/>
</dbReference>
<dbReference type="SUPFAM" id="SSF54427">
    <property type="entry name" value="NTF2-like"/>
    <property type="match status" value="1"/>
</dbReference>
<dbReference type="InterPro" id="IPR037401">
    <property type="entry name" value="SnoaL-like"/>
</dbReference>
<dbReference type="EMBL" id="SMKI01000004">
    <property type="protein sequence ID" value="TDC80267.1"/>
    <property type="molecule type" value="Genomic_DNA"/>
</dbReference>
<dbReference type="InterPro" id="IPR032710">
    <property type="entry name" value="NTF2-like_dom_sf"/>
</dbReference>
<dbReference type="Pfam" id="PF13577">
    <property type="entry name" value="SnoaL_4"/>
    <property type="match status" value="1"/>
</dbReference>
<dbReference type="OrthoDB" id="981191at2"/>
<protein>
    <submittedName>
        <fullName evidence="2">DUF3225 domain-containing protein</fullName>
    </submittedName>
</protein>
<dbReference type="RefSeq" id="WP_132815441.1">
    <property type="nucleotide sequence ID" value="NZ_SMKI01000004.1"/>
</dbReference>
<comment type="caution">
    <text evidence="2">The sequence shown here is derived from an EMBL/GenBank/DDBJ whole genome shotgun (WGS) entry which is preliminary data.</text>
</comment>
<sequence length="135" mass="14725">MSETTDRAEIAGLFARLSRVLDEARYGDAHTVYADHVTVRSPTGGRLSGIDEVTDHLRRSRPEGERTLHLHGDVEVAVDGDRGSASATQLVYFYREGRPPHREAGVRVVCAAARTPAGWRFDAADIALVFARPAA</sequence>
<evidence type="ECO:0000313" key="3">
    <source>
        <dbReference type="Proteomes" id="UP000295345"/>
    </source>
</evidence>
<evidence type="ECO:0000259" key="1">
    <source>
        <dbReference type="Pfam" id="PF13577"/>
    </source>
</evidence>
<proteinExistence type="predicted"/>
<name>A0A4R4TQ08_9ACTN</name>
<accession>A0A4R4TQ08</accession>